<name>A0A6A3CCN5_HIBSY</name>
<evidence type="ECO:0000313" key="3">
    <source>
        <dbReference type="EMBL" id="KAE8725218.1"/>
    </source>
</evidence>
<comment type="caution">
    <text evidence="3">The sequence shown here is derived from an EMBL/GenBank/DDBJ whole genome shotgun (WGS) entry which is preliminary data.</text>
</comment>
<dbReference type="InterPro" id="IPR000008">
    <property type="entry name" value="C2_dom"/>
</dbReference>
<dbReference type="EMBL" id="VEPZ02000430">
    <property type="protein sequence ID" value="KAE8725218.1"/>
    <property type="molecule type" value="Genomic_DNA"/>
</dbReference>
<dbReference type="GO" id="GO:0006952">
    <property type="term" value="P:defense response"/>
    <property type="evidence" value="ECO:0007669"/>
    <property type="project" value="InterPro"/>
</dbReference>
<dbReference type="CDD" id="cd04051">
    <property type="entry name" value="C2_SRC2_like"/>
    <property type="match status" value="1"/>
</dbReference>
<protein>
    <submittedName>
        <fullName evidence="3">Plasmodesmata-located protein 2</fullName>
    </submittedName>
</protein>
<keyword evidence="4" id="KW-1185">Reference proteome</keyword>
<dbReference type="OrthoDB" id="1909968at2759"/>
<dbReference type="Gene3D" id="2.60.40.150">
    <property type="entry name" value="C2 domain"/>
    <property type="match status" value="1"/>
</dbReference>
<evidence type="ECO:0000313" key="4">
    <source>
        <dbReference type="Proteomes" id="UP000436088"/>
    </source>
</evidence>
<dbReference type="Pfam" id="PF00168">
    <property type="entry name" value="C2"/>
    <property type="match status" value="1"/>
</dbReference>
<dbReference type="InterPro" id="IPR035892">
    <property type="entry name" value="C2_domain_sf"/>
</dbReference>
<evidence type="ECO:0000259" key="2">
    <source>
        <dbReference type="PROSITE" id="PS50004"/>
    </source>
</evidence>
<dbReference type="PANTHER" id="PTHR32246">
    <property type="entry name" value="INGRESSION PROTEIN FIC1"/>
    <property type="match status" value="1"/>
</dbReference>
<dbReference type="SUPFAM" id="SSF49562">
    <property type="entry name" value="C2 domain (Calcium/lipid-binding domain, CaLB)"/>
    <property type="match status" value="1"/>
</dbReference>
<dbReference type="AlphaFoldDB" id="A0A6A3CCN5"/>
<dbReference type="InterPro" id="IPR044750">
    <property type="entry name" value="C2_SRC2/BAP"/>
</dbReference>
<accession>A0A6A3CCN5</accession>
<dbReference type="SMART" id="SM00239">
    <property type="entry name" value="C2"/>
    <property type="match status" value="1"/>
</dbReference>
<dbReference type="PROSITE" id="PS50004">
    <property type="entry name" value="C2"/>
    <property type="match status" value="1"/>
</dbReference>
<gene>
    <name evidence="3" type="ORF">F3Y22_tig00009009pilonHSYRG00262</name>
</gene>
<proteinExistence type="predicted"/>
<organism evidence="3 4">
    <name type="scientific">Hibiscus syriacus</name>
    <name type="common">Rose of Sharon</name>
    <dbReference type="NCBI Taxonomy" id="106335"/>
    <lineage>
        <taxon>Eukaryota</taxon>
        <taxon>Viridiplantae</taxon>
        <taxon>Streptophyta</taxon>
        <taxon>Embryophyta</taxon>
        <taxon>Tracheophyta</taxon>
        <taxon>Spermatophyta</taxon>
        <taxon>Magnoliopsida</taxon>
        <taxon>eudicotyledons</taxon>
        <taxon>Gunneridae</taxon>
        <taxon>Pentapetalae</taxon>
        <taxon>rosids</taxon>
        <taxon>malvids</taxon>
        <taxon>Malvales</taxon>
        <taxon>Malvaceae</taxon>
        <taxon>Malvoideae</taxon>
        <taxon>Hibiscus</taxon>
    </lineage>
</organism>
<reference evidence="3" key="1">
    <citation type="submission" date="2019-09" db="EMBL/GenBank/DDBJ databases">
        <title>Draft genome information of white flower Hibiscus syriacus.</title>
        <authorList>
            <person name="Kim Y.-M."/>
        </authorList>
    </citation>
    <scope>NUCLEOTIDE SEQUENCE [LARGE SCALE GENOMIC DNA]</scope>
    <source>
        <strain evidence="3">YM2019G1</strain>
    </source>
</reference>
<dbReference type="PANTHER" id="PTHR32246:SF103">
    <property type="entry name" value="CALCIUM-DEPENDENT LIPID-BINDING (CALB DOMAIN) FAMILY PROTEIN"/>
    <property type="match status" value="1"/>
</dbReference>
<sequence>MTSTSSGILDVTLVSAQDLHSVSKHMKTYAVVWLQHDESNRQATNVDQTGGKNPAWNHKFTFLADEKFLNSDDAAISVEVCAAGWDKDATIAYVNVPLNDILELPATVAYTTGTVAVQLRRPKGKTKGILNMEVCLKLIPEGHSGSMVNGGSLCNSDIGPSASVVAAAIANGLYNPQADNQIEEATEIKEWTKKEKEKEEAERRAMKCPAGSIIGASDQNMKPKGKKGEGNKKLIKILGCEISITYAGGGGGDKKKNKKKHGGGSNLSL</sequence>
<feature type="domain" description="C2" evidence="2">
    <location>
        <begin position="1"/>
        <end position="111"/>
    </location>
</feature>
<feature type="region of interest" description="Disordered" evidence="1">
    <location>
        <begin position="246"/>
        <end position="269"/>
    </location>
</feature>
<dbReference type="Proteomes" id="UP000436088">
    <property type="component" value="Unassembled WGS sequence"/>
</dbReference>
<evidence type="ECO:0000256" key="1">
    <source>
        <dbReference type="SAM" id="MobiDB-lite"/>
    </source>
</evidence>